<accession>A0A8S1QE09</accession>
<name>A0A8S1QE09_9CILI</name>
<dbReference type="AlphaFoldDB" id="A0A8S1QE09"/>
<dbReference type="EMBL" id="CAJJDN010000104">
    <property type="protein sequence ID" value="CAD8113703.1"/>
    <property type="molecule type" value="Genomic_DNA"/>
</dbReference>
<gene>
    <name evidence="1" type="ORF">PSON_ATCC_30995.1.T1040041</name>
</gene>
<protein>
    <submittedName>
        <fullName evidence="1">Uncharacterized protein</fullName>
    </submittedName>
</protein>
<proteinExistence type="predicted"/>
<organism evidence="1 2">
    <name type="scientific">Paramecium sonneborni</name>
    <dbReference type="NCBI Taxonomy" id="65129"/>
    <lineage>
        <taxon>Eukaryota</taxon>
        <taxon>Sar</taxon>
        <taxon>Alveolata</taxon>
        <taxon>Ciliophora</taxon>
        <taxon>Intramacronucleata</taxon>
        <taxon>Oligohymenophorea</taxon>
        <taxon>Peniculida</taxon>
        <taxon>Parameciidae</taxon>
        <taxon>Paramecium</taxon>
    </lineage>
</organism>
<sequence length="121" mass="14277">MSYNTYGYEEEKIPAYDAQFDNFEEIPQILDIYSTTCQSPKSFKLSIHKHHTGSSKYIRKIKKTKKQKLNQYTSEEKNFIINQIGSEGFITHFIQQNNKSLFLQDKGYLKITKKLEKISLQ</sequence>
<keyword evidence="2" id="KW-1185">Reference proteome</keyword>
<comment type="caution">
    <text evidence="1">The sequence shown here is derived from an EMBL/GenBank/DDBJ whole genome shotgun (WGS) entry which is preliminary data.</text>
</comment>
<dbReference type="Proteomes" id="UP000692954">
    <property type="component" value="Unassembled WGS sequence"/>
</dbReference>
<reference evidence="1" key="1">
    <citation type="submission" date="2021-01" db="EMBL/GenBank/DDBJ databases">
        <authorList>
            <consortium name="Genoscope - CEA"/>
            <person name="William W."/>
        </authorList>
    </citation>
    <scope>NUCLEOTIDE SEQUENCE</scope>
</reference>
<evidence type="ECO:0000313" key="2">
    <source>
        <dbReference type="Proteomes" id="UP000692954"/>
    </source>
</evidence>
<evidence type="ECO:0000313" key="1">
    <source>
        <dbReference type="EMBL" id="CAD8113703.1"/>
    </source>
</evidence>